<dbReference type="GO" id="GO:0016929">
    <property type="term" value="F:deSUMOylase activity"/>
    <property type="evidence" value="ECO:0007669"/>
    <property type="project" value="TreeGrafter"/>
</dbReference>
<evidence type="ECO:0000259" key="5">
    <source>
        <dbReference type="PROSITE" id="PS50600"/>
    </source>
</evidence>
<dbReference type="GO" id="GO:0006508">
    <property type="term" value="P:proteolysis"/>
    <property type="evidence" value="ECO:0007669"/>
    <property type="project" value="UniProtKB-KW"/>
</dbReference>
<evidence type="ECO:0000313" key="6">
    <source>
        <dbReference type="EnsemblPlants" id="OPUNC05G11060.1"/>
    </source>
</evidence>
<organism evidence="6">
    <name type="scientific">Oryza punctata</name>
    <name type="common">Red rice</name>
    <dbReference type="NCBI Taxonomy" id="4537"/>
    <lineage>
        <taxon>Eukaryota</taxon>
        <taxon>Viridiplantae</taxon>
        <taxon>Streptophyta</taxon>
        <taxon>Embryophyta</taxon>
        <taxon>Tracheophyta</taxon>
        <taxon>Spermatophyta</taxon>
        <taxon>Magnoliopsida</taxon>
        <taxon>Liliopsida</taxon>
        <taxon>Poales</taxon>
        <taxon>Poaceae</taxon>
        <taxon>BOP clade</taxon>
        <taxon>Oryzoideae</taxon>
        <taxon>Oryzeae</taxon>
        <taxon>Oryzinae</taxon>
        <taxon>Oryza</taxon>
    </lineage>
</organism>
<dbReference type="Gramene" id="OPUNC05G11060.1">
    <property type="protein sequence ID" value="OPUNC05G11060.1"/>
    <property type="gene ID" value="OPUNC05G11060"/>
</dbReference>
<dbReference type="Proteomes" id="UP000026962">
    <property type="component" value="Chromosome 5"/>
</dbReference>
<dbReference type="Pfam" id="PF02902">
    <property type="entry name" value="Peptidase_C48"/>
    <property type="match status" value="1"/>
</dbReference>
<keyword evidence="7" id="KW-1185">Reference proteome</keyword>
<dbReference type="AlphaFoldDB" id="A0A0E0L1C6"/>
<dbReference type="Gene3D" id="3.40.395.10">
    <property type="entry name" value="Adenoviral Proteinase, Chain A"/>
    <property type="match status" value="1"/>
</dbReference>
<keyword evidence="4" id="KW-0788">Thiol protease</keyword>
<evidence type="ECO:0000256" key="3">
    <source>
        <dbReference type="ARBA" id="ARBA00022801"/>
    </source>
</evidence>
<reference evidence="6" key="2">
    <citation type="submission" date="2018-05" db="EMBL/GenBank/DDBJ databases">
        <title>OpunRS2 (Oryza punctata Reference Sequence Version 2).</title>
        <authorList>
            <person name="Zhang J."/>
            <person name="Kudrna D."/>
            <person name="Lee S."/>
            <person name="Talag J."/>
            <person name="Welchert J."/>
            <person name="Wing R.A."/>
        </authorList>
    </citation>
    <scope>NUCLEOTIDE SEQUENCE [LARGE SCALE GENOMIC DNA]</scope>
</reference>
<protein>
    <recommendedName>
        <fullName evidence="5">Ubiquitin-like protease family profile domain-containing protein</fullName>
    </recommendedName>
</protein>
<comment type="similarity">
    <text evidence="1">Belongs to the peptidase C48 family.</text>
</comment>
<dbReference type="InterPro" id="IPR038765">
    <property type="entry name" value="Papain-like_cys_pep_sf"/>
</dbReference>
<evidence type="ECO:0000256" key="1">
    <source>
        <dbReference type="ARBA" id="ARBA00005234"/>
    </source>
</evidence>
<dbReference type="GO" id="GO:0016926">
    <property type="term" value="P:protein desumoylation"/>
    <property type="evidence" value="ECO:0007669"/>
    <property type="project" value="TreeGrafter"/>
</dbReference>
<dbReference type="STRING" id="4537.A0A0E0L1C6"/>
<evidence type="ECO:0000313" key="7">
    <source>
        <dbReference type="Proteomes" id="UP000026962"/>
    </source>
</evidence>
<dbReference type="PANTHER" id="PTHR12606">
    <property type="entry name" value="SENTRIN/SUMO-SPECIFIC PROTEASE"/>
    <property type="match status" value="1"/>
</dbReference>
<evidence type="ECO:0000256" key="4">
    <source>
        <dbReference type="ARBA" id="ARBA00022807"/>
    </source>
</evidence>
<dbReference type="eggNOG" id="KOG0778">
    <property type="taxonomic scope" value="Eukaryota"/>
</dbReference>
<feature type="domain" description="Ubiquitin-like protease family profile" evidence="5">
    <location>
        <begin position="54"/>
        <end position="321"/>
    </location>
</feature>
<sequence length="502" mass="58049">MPNNLVPSKSIRSIIGQTYDYLPQDYELTNQDLIAQMTIEASAEDYTLVNMGDFYVKKRHLSCLLTGDDFLNGDVISAYIHCIKEQAKTDEKVYYENPFLIAMLKRDGVYMIDEDSDNFITKIVKNYLFHELIFLPINSGNAHWYLAVVNPKKQEIQVLDSLCRDFDRVDLHKAADMKLFRYKLAGILLCWKTNMAAKTSDVVEVEDTDSSDDVVILGSCQRDINSRWGMKESKVRPATDGHKYSSLLSVVCAMSLQELICGLFCYIQQINCAETLESIWVQSSRPHTIKLNLRKLQSVRKKDEPLDRDCFDLSIRKFMYESIHMVHKTNEAITKHCMDLRFWTATGFGVSPMFHKKIYLVELVSSWSEIHYKVAQCKSILIPVRVAGSFILVILDQESRTLYLLDPNPLNPTYKNNPNMRYTIKLLEITKYFSKAMLMACLGSRWIEDINLWYHLIVTNPDGDELRQQFLLHLLMYQQNECENNIPSGALEFLKCIANTKH</sequence>
<accession>A0A0E0L1C6</accession>
<dbReference type="EnsemblPlants" id="OPUNC05G11060.1">
    <property type="protein sequence ID" value="OPUNC05G11060.1"/>
    <property type="gene ID" value="OPUNC05G11060"/>
</dbReference>
<evidence type="ECO:0000256" key="2">
    <source>
        <dbReference type="ARBA" id="ARBA00022670"/>
    </source>
</evidence>
<proteinExistence type="inferred from homology"/>
<dbReference type="PROSITE" id="PS50600">
    <property type="entry name" value="ULP_PROTEASE"/>
    <property type="match status" value="1"/>
</dbReference>
<dbReference type="PANTHER" id="PTHR12606:SF155">
    <property type="entry name" value="OS04G0316900 PROTEIN"/>
    <property type="match status" value="1"/>
</dbReference>
<reference evidence="6" key="1">
    <citation type="submission" date="2015-04" db="UniProtKB">
        <authorList>
            <consortium name="EnsemblPlants"/>
        </authorList>
    </citation>
    <scope>IDENTIFICATION</scope>
</reference>
<dbReference type="GO" id="GO:0005634">
    <property type="term" value="C:nucleus"/>
    <property type="evidence" value="ECO:0007669"/>
    <property type="project" value="TreeGrafter"/>
</dbReference>
<dbReference type="OMA" id="FECIDEN"/>
<name>A0A0E0L1C6_ORYPU</name>
<dbReference type="InterPro" id="IPR003653">
    <property type="entry name" value="Peptidase_C48_C"/>
</dbReference>
<dbReference type="HOGENOM" id="CLU_017472_3_0_1"/>
<dbReference type="SUPFAM" id="SSF54001">
    <property type="entry name" value="Cysteine proteinases"/>
    <property type="match status" value="1"/>
</dbReference>
<keyword evidence="2" id="KW-0645">Protease</keyword>
<keyword evidence="3" id="KW-0378">Hydrolase</keyword>